<feature type="region of interest" description="Disordered" evidence="1">
    <location>
        <begin position="1"/>
        <end position="21"/>
    </location>
</feature>
<protein>
    <submittedName>
        <fullName evidence="2">Terminase small subunit</fullName>
    </submittedName>
</protein>
<organism evidence="2 3">
    <name type="scientific">Skermanella cutis</name>
    <dbReference type="NCBI Taxonomy" id="2775420"/>
    <lineage>
        <taxon>Bacteria</taxon>
        <taxon>Pseudomonadati</taxon>
        <taxon>Pseudomonadota</taxon>
        <taxon>Alphaproteobacteria</taxon>
        <taxon>Rhodospirillales</taxon>
        <taxon>Azospirillaceae</taxon>
        <taxon>Skermanella</taxon>
    </lineage>
</organism>
<feature type="compositionally biased region" description="Low complexity" evidence="1">
    <location>
        <begin position="193"/>
        <end position="205"/>
    </location>
</feature>
<feature type="region of interest" description="Disordered" evidence="1">
    <location>
        <begin position="154"/>
        <end position="234"/>
    </location>
</feature>
<dbReference type="InterPro" id="IPR005335">
    <property type="entry name" value="Terminase_ssu"/>
</dbReference>
<proteinExistence type="predicted"/>
<feature type="compositionally biased region" description="Low complexity" evidence="1">
    <location>
        <begin position="215"/>
        <end position="232"/>
    </location>
</feature>
<name>A0ABX7BE08_9PROT</name>
<gene>
    <name evidence="2" type="ORF">IGS68_08750</name>
</gene>
<reference evidence="2" key="1">
    <citation type="submission" date="2021-02" db="EMBL/GenBank/DDBJ databases">
        <title>Skermanella TT6 skin isolate.</title>
        <authorList>
            <person name="Lee K."/>
            <person name="Ganzorig M."/>
        </authorList>
    </citation>
    <scope>NUCLEOTIDE SEQUENCE</scope>
    <source>
        <strain evidence="2">TT6</strain>
    </source>
</reference>
<dbReference type="RefSeq" id="WP_201079015.1">
    <property type="nucleotide sequence ID" value="NZ_CP067420.1"/>
</dbReference>
<dbReference type="EMBL" id="CP067420">
    <property type="protein sequence ID" value="QQP91276.1"/>
    <property type="molecule type" value="Genomic_DNA"/>
</dbReference>
<dbReference type="InterPro" id="IPR038713">
    <property type="entry name" value="Terminase_Gp1_N_sf"/>
</dbReference>
<dbReference type="Gene3D" id="1.10.10.1400">
    <property type="entry name" value="Terminase, small subunit, N-terminal DNA-binding domain, HTH motif"/>
    <property type="match status" value="1"/>
</dbReference>
<keyword evidence="3" id="KW-1185">Reference proteome</keyword>
<dbReference type="Pfam" id="PF03592">
    <property type="entry name" value="Terminase_2"/>
    <property type="match status" value="1"/>
</dbReference>
<evidence type="ECO:0000313" key="2">
    <source>
        <dbReference type="EMBL" id="QQP91276.1"/>
    </source>
</evidence>
<dbReference type="Proteomes" id="UP000595197">
    <property type="component" value="Chromosome"/>
</dbReference>
<accession>A0ABX7BE08</accession>
<sequence>MSAPAPAEPTAKSRPAASSRPLLTSRQEAFCHAMAGGVGGAEAARQAGYSGNGAKQRGAFLMRQPEIRVRIDEIRAARRADHQARLDHADRQVARIIEDALETKRLGVALRAVEFGLKLCGVIQDKRIAHHYNGCLDNRPHPDADLEQLAADPEEELDPLRFRPGSTREPAAEEAGNAAMMTDDDLSAPSVPSTPAELPATAPAQPAEPAPQASPEPGASRSAAARPAAPSGMMTDDDLARELQLLTSDLSALLCSTSLAGSVPAFGPSPGIISAAKPGSAHPTLRALAAAGPSLADSLCG</sequence>
<evidence type="ECO:0000313" key="3">
    <source>
        <dbReference type="Proteomes" id="UP000595197"/>
    </source>
</evidence>
<evidence type="ECO:0000256" key="1">
    <source>
        <dbReference type="SAM" id="MobiDB-lite"/>
    </source>
</evidence>